<proteinExistence type="inferred from homology"/>
<dbReference type="InterPro" id="IPR020806">
    <property type="entry name" value="PKS_PP-bd"/>
</dbReference>
<evidence type="ECO:0000256" key="2">
    <source>
        <dbReference type="ARBA" id="ARBA00006432"/>
    </source>
</evidence>
<dbReference type="GO" id="GO:0008610">
    <property type="term" value="P:lipid biosynthetic process"/>
    <property type="evidence" value="ECO:0007669"/>
    <property type="project" value="UniProtKB-ARBA"/>
</dbReference>
<keyword evidence="3" id="KW-0596">Phosphopantetheine</keyword>
<dbReference type="NCBIfam" id="TIGR01720">
    <property type="entry name" value="NRPS-para261"/>
    <property type="match status" value="1"/>
</dbReference>
<dbReference type="GO" id="GO:0017000">
    <property type="term" value="P:antibiotic biosynthetic process"/>
    <property type="evidence" value="ECO:0007669"/>
    <property type="project" value="UniProtKB-KW"/>
</dbReference>
<dbReference type="PANTHER" id="PTHR45527:SF1">
    <property type="entry name" value="FATTY ACID SYNTHASE"/>
    <property type="match status" value="1"/>
</dbReference>
<dbReference type="FunFam" id="2.30.38.10:FF:000001">
    <property type="entry name" value="Non-ribosomal peptide synthetase PvdI"/>
    <property type="match status" value="2"/>
</dbReference>
<dbReference type="InterPro" id="IPR023213">
    <property type="entry name" value="CAT-like_dom_sf"/>
</dbReference>
<feature type="domain" description="Carrier" evidence="8">
    <location>
        <begin position="938"/>
        <end position="1014"/>
    </location>
</feature>
<dbReference type="PROSITE" id="PS00012">
    <property type="entry name" value="PHOSPHOPANTETHEINE"/>
    <property type="match status" value="2"/>
</dbReference>
<dbReference type="InterPro" id="IPR042099">
    <property type="entry name" value="ANL_N_sf"/>
</dbReference>
<protein>
    <submittedName>
        <fullName evidence="9">Non-ribosomal peptide synthetase</fullName>
    </submittedName>
</protein>
<dbReference type="GO" id="GO:0031177">
    <property type="term" value="F:phosphopantetheine binding"/>
    <property type="evidence" value="ECO:0007669"/>
    <property type="project" value="InterPro"/>
</dbReference>
<evidence type="ECO:0000256" key="3">
    <source>
        <dbReference type="ARBA" id="ARBA00022450"/>
    </source>
</evidence>
<dbReference type="SUPFAM" id="SSF52777">
    <property type="entry name" value="CoA-dependent acyltransferases"/>
    <property type="match status" value="6"/>
</dbReference>
<comment type="similarity">
    <text evidence="2">Belongs to the ATP-dependent AMP-binding enzyme family.</text>
</comment>
<dbReference type="CDD" id="cd19540">
    <property type="entry name" value="LCL_NRPS-like"/>
    <property type="match status" value="1"/>
</dbReference>
<dbReference type="InterPro" id="IPR010071">
    <property type="entry name" value="AA_adenyl_dom"/>
</dbReference>
<dbReference type="PROSITE" id="PS00455">
    <property type="entry name" value="AMP_BINDING"/>
    <property type="match status" value="2"/>
</dbReference>
<name>A0A1Y1DBF0_9PSEU</name>
<dbReference type="PANTHER" id="PTHR45527">
    <property type="entry name" value="NONRIBOSOMAL PEPTIDE SYNTHETASE"/>
    <property type="match status" value="1"/>
</dbReference>
<dbReference type="Gene3D" id="3.30.559.10">
    <property type="entry name" value="Chloramphenicol acetyltransferase-like domain"/>
    <property type="match status" value="3"/>
</dbReference>
<comment type="cofactor">
    <cofactor evidence="1">
        <name>pantetheine 4'-phosphate</name>
        <dbReference type="ChEBI" id="CHEBI:47942"/>
    </cofactor>
</comment>
<dbReference type="FunFam" id="1.10.1200.10:FF:000005">
    <property type="entry name" value="Nonribosomal peptide synthetase 1"/>
    <property type="match status" value="1"/>
</dbReference>
<dbReference type="Pfam" id="PF00501">
    <property type="entry name" value="AMP-binding"/>
    <property type="match status" value="2"/>
</dbReference>
<accession>A0A1Y1DBF0</accession>
<dbReference type="SMART" id="SM00823">
    <property type="entry name" value="PKS_PP"/>
    <property type="match status" value="2"/>
</dbReference>
<dbReference type="Gene3D" id="3.30.559.30">
    <property type="entry name" value="Nonribosomal peptide synthetase, condensation domain"/>
    <property type="match status" value="3"/>
</dbReference>
<dbReference type="GO" id="GO:0044550">
    <property type="term" value="P:secondary metabolite biosynthetic process"/>
    <property type="evidence" value="ECO:0007669"/>
    <property type="project" value="UniProtKB-ARBA"/>
</dbReference>
<dbReference type="InterPro" id="IPR009081">
    <property type="entry name" value="PP-bd_ACP"/>
</dbReference>
<dbReference type="SUPFAM" id="SSF56801">
    <property type="entry name" value="Acetyl-CoA synthetase-like"/>
    <property type="match status" value="2"/>
</dbReference>
<dbReference type="InterPro" id="IPR020845">
    <property type="entry name" value="AMP-binding_CS"/>
</dbReference>
<dbReference type="InterPro" id="IPR025110">
    <property type="entry name" value="AMP-bd_C"/>
</dbReference>
<feature type="region of interest" description="Disordered" evidence="7">
    <location>
        <begin position="919"/>
        <end position="941"/>
    </location>
</feature>
<dbReference type="Pfam" id="PF13193">
    <property type="entry name" value="AMP-binding_C"/>
    <property type="match status" value="2"/>
</dbReference>
<dbReference type="FunFam" id="3.40.50.980:FF:000001">
    <property type="entry name" value="Non-ribosomal peptide synthetase"/>
    <property type="match status" value="1"/>
</dbReference>
<dbReference type="GO" id="GO:0043041">
    <property type="term" value="P:amino acid activation for nonribosomal peptide biosynthetic process"/>
    <property type="evidence" value="ECO:0007669"/>
    <property type="project" value="TreeGrafter"/>
</dbReference>
<dbReference type="InterPro" id="IPR001242">
    <property type="entry name" value="Condensation_dom"/>
</dbReference>
<dbReference type="CDD" id="cd19543">
    <property type="entry name" value="DCL_NRPS"/>
    <property type="match status" value="1"/>
</dbReference>
<dbReference type="InterPro" id="IPR045851">
    <property type="entry name" value="AMP-bd_C_sf"/>
</dbReference>
<gene>
    <name evidence="9" type="primary">orf5</name>
</gene>
<dbReference type="GO" id="GO:0003824">
    <property type="term" value="F:catalytic activity"/>
    <property type="evidence" value="ECO:0007669"/>
    <property type="project" value="InterPro"/>
</dbReference>
<dbReference type="Gene3D" id="1.10.1200.10">
    <property type="entry name" value="ACP-like"/>
    <property type="match status" value="2"/>
</dbReference>
<evidence type="ECO:0000259" key="8">
    <source>
        <dbReference type="PROSITE" id="PS50075"/>
    </source>
</evidence>
<dbReference type="InterPro" id="IPR006162">
    <property type="entry name" value="Ppantetheine_attach_site"/>
</dbReference>
<dbReference type="Pfam" id="PF00668">
    <property type="entry name" value="Condensation"/>
    <property type="match status" value="3"/>
</dbReference>
<dbReference type="FunFam" id="3.30.300.30:FF:000010">
    <property type="entry name" value="Enterobactin synthetase component F"/>
    <property type="match status" value="1"/>
</dbReference>
<organism evidence="9">
    <name type="scientific">Kibdelosporangium sp. AK-AA56</name>
    <dbReference type="NCBI Taxonomy" id="1962669"/>
    <lineage>
        <taxon>Bacteria</taxon>
        <taxon>Bacillati</taxon>
        <taxon>Actinomycetota</taxon>
        <taxon>Actinomycetes</taxon>
        <taxon>Pseudonocardiales</taxon>
        <taxon>Pseudonocardiaceae</taxon>
        <taxon>Kibdelosporangium</taxon>
    </lineage>
</organism>
<evidence type="ECO:0000313" key="9">
    <source>
        <dbReference type="EMBL" id="BAX89999.1"/>
    </source>
</evidence>
<dbReference type="PROSITE" id="PS50075">
    <property type="entry name" value="CARRIER"/>
    <property type="match status" value="2"/>
</dbReference>
<dbReference type="FunFam" id="3.40.50.12780:FF:000012">
    <property type="entry name" value="Non-ribosomal peptide synthetase"/>
    <property type="match status" value="1"/>
</dbReference>
<dbReference type="InterPro" id="IPR010060">
    <property type="entry name" value="NRPS_synth"/>
</dbReference>
<dbReference type="GO" id="GO:0005737">
    <property type="term" value="C:cytoplasm"/>
    <property type="evidence" value="ECO:0007669"/>
    <property type="project" value="TreeGrafter"/>
</dbReference>
<dbReference type="InterPro" id="IPR000873">
    <property type="entry name" value="AMP-dep_synth/lig_dom"/>
</dbReference>
<evidence type="ECO:0000256" key="1">
    <source>
        <dbReference type="ARBA" id="ARBA00001957"/>
    </source>
</evidence>
<evidence type="ECO:0000256" key="5">
    <source>
        <dbReference type="ARBA" id="ARBA00022737"/>
    </source>
</evidence>
<keyword evidence="5" id="KW-0677">Repeat</keyword>
<dbReference type="InterPro" id="IPR036736">
    <property type="entry name" value="ACP-like_sf"/>
</dbReference>
<evidence type="ECO:0000256" key="6">
    <source>
        <dbReference type="ARBA" id="ARBA00023194"/>
    </source>
</evidence>
<dbReference type="Gene3D" id="3.40.50.12780">
    <property type="entry name" value="N-terminal domain of ligase-like"/>
    <property type="match status" value="1"/>
</dbReference>
<feature type="domain" description="Carrier" evidence="8">
    <location>
        <begin position="1980"/>
        <end position="2054"/>
    </location>
</feature>
<dbReference type="Pfam" id="PF00550">
    <property type="entry name" value="PP-binding"/>
    <property type="match status" value="2"/>
</dbReference>
<dbReference type="Gene3D" id="3.30.300.30">
    <property type="match status" value="2"/>
</dbReference>
<keyword evidence="6" id="KW-0045">Antibiotic biosynthesis</keyword>
<dbReference type="CDD" id="cd05930">
    <property type="entry name" value="A_NRPS"/>
    <property type="match status" value="1"/>
</dbReference>
<dbReference type="Gene3D" id="2.30.38.10">
    <property type="entry name" value="Luciferase, Domain 3"/>
    <property type="match status" value="1"/>
</dbReference>
<keyword evidence="4" id="KW-0597">Phosphoprotein</keyword>
<evidence type="ECO:0000256" key="7">
    <source>
        <dbReference type="SAM" id="MobiDB-lite"/>
    </source>
</evidence>
<sequence>MTRSGVSDILPLSPLQEGLLFHTALDDTQAPDVYAAQQIVELADPVEPAAVRAAGQALLDRHPSLRACFRRRSTGQPLQVIPAKVALPWEEADLSGLDETTREKQWRRLLDEQRDRRFDLGHPPLLRWLLVRWTAGTYRLVITNHHILLDGWSKQLLVRELDTLLAGASPVELPLPTPYRDYLAWLNRQDRVASAAAWRQAFADGAEPTRIAPATSATSVVMPDELIVELSAELSTAIDRTARSLRVTANAVVQAAFGVLLGRLTGRRDVVFGQTVTVRPPDLPGVEGVVGLCINTVPVRVCWDDARGVGDLLAELRDRQAALLPHQYLGLADIQRAAGGGELFDTLLAVENYPGASTATAAIAAVSGRDATHYPLSLALAPGERTALRLSYRPDLYDEVAARRVIERFTRVLEQLTEDPGRRLATVTALLPGERQRLLADACGEQRPVPTGTAVDLIAAQAQRTPDAVAVACGTTELTYAELWTRAGRVAATLRDQGVGPEQVVAVAVPRSAEAVVALLAVWRAGGAYLPIDLAHPAERIAYLLADAAPTVVLSVPGVALPDAVPRLDLLTAMAGPGDVADLPAEPRHAAYLIYTSGSTGQPKGVVVAHAGVVNLLQWAVDTFGRQRLATVAVSTALTFDVSVFELFSPLCCGGRIEILRDALALAESEQRGGPRTSPSLVSAVPSAVSAVAAAGRLPSGTSTVVLAGEALPGSLVTQVLAAAPGALVVNAYGPTESTVYATAWFTRAGAEQPPIGRPLPNVRAYVLDGALNPVPPGAPGELYLAGAGVARGYAGRPALTAGRFVADPFGAQGERMYRTGDLVRRRPDGQLEYLGRTDHQIKLRGYRIEPGEIEAALARHPSVTGAVVLLKDGRLVAYVTGDRPDPAELRRHAAEALPDYLVPAAIVPLETLPLTGNGKLDRAALPEPPSEAGAGDAPRTPQEEMLCGIFAELLGHPGPVARDGHFFELGGDSLLAMRLVDRVRAMLGADLPVRAVLRAPTPAELARALTTDQEEGRPELARRVRADRPPLSHAQRRLWFMSRLEGGRTGYTLPWALRLTGELDPSALAAALADVVARHEPLRTVYRDVDGTPYQVVLAAGDSRPELAVVPATEEELPALLARAAATRFDLATEAPLRVTLYQLGPQRHVLLLLAHHIAVDGASLRPLMRDLAAAYTSRLAGDAPRWSPLPVGYADFAAWQRDLLGDAADPGSRMSRHLDFWREALAGAPEELPLPADRARPAEPTDAGDRVPVRLDARLHARLAGLAAESRSTLFMVVQAALAALLTRLGSGTDITVGTPVVGRDDPRLDSLVGFFVNSLPLRTDTSGNPTFRELLHRVREFDLAAYAHQELPFECLVDALSPERSLARHPLFQVMLAFTGATALPELDLPGLGVAHEPVRTGTSRFDLTFYLTEQRDSAGAPAGVDGVAEYSADLFDPATAERLATRLIRFLATVAADPDLRIGDVDLLEEDERRELAARVNTAGDSLPALSLAELFGRQAERTPSTTAVVDADRALSYAQLAARAQRLGRMLVGSGVVPGDVVAVVLPRSAERVVAMLAVAFVGAAFLPIDPGLPTERIDFMLNDARPVYVLRDRDVDLDAETDAARGDLPTAHHPDHAAYVIYTSGSTGTPKGVVVTNRGLVALARTQVERFALGPDVRVLQFSSPGFDASVMELLMAFGSGGALVVPPPGPLVGEALADVLREWEITHALIPPAALGTLEPGDFPALRTLVVGGEACQPELVARWAPRLLMANAYGPTEATICATIHAPLAAPHTPSIGTPPIGTPVAETRVYVLDGALNPVPPGVTGELYLAGPGVARGYLDRPGLTAGRFVADPFGGPGERMYRTGDLARWPASGPLEYLGRSDDQVKIRGFRVELGEVAAALATHPQVRQATAVVREDEPGLHRLVGYVVGDGVDAPDPAEVREHAGAMLPDYMVPAAVVVLDALPLTPNGKLDRRALPAPRAVVAPALTAPATPAEEILAALFRELLRLPEVGTDQGFFQLGGDSISSIRLVSRAREAGVVISPRDVFEQQTVARLAAVACGPVGGARPVVQDQAEGLAPLVPVMRWLLDRGGSYQRLSQSILLTVPADADLPRLTATIQAIVDHHDTLRARLVRQSDEPVLDIRPRGAVRAADILDRRDVTDEELSTAVAAEFERVASLLDPESGAMLRAVWFDAGPRRPGRLLVTAHHLVVDGVSWRIITADLAAAWQAVVPGHAVQLPPVGTSFRGWARLLRTEGGRRGSEVGLWRRILDGPNPQLGTRPLDPTRDTAATLGTLTLELAPAQAGPLLGAAPSHYAAGPHELLLTGLALAFAQWGGHANVLVDVEGHGREEIADGVDLSRSVGWFTSLYPLRLDLTGVDVPDALAAGPSIETAVDRVCERLGALPDRGLGYGLLRYLDPQAVPELAQFAPPQIGFNYLGRFPVAGGDAQPWTMAAESTALGSGADPDLVTAHAIDLTAVVRDTGDGPCLAATWSWADGPLHEAEIRQLAQVWFQALTALATRVSDRPLRGESAVDEDEWAELTAGLAD</sequence>
<reference evidence="9" key="1">
    <citation type="journal article" date="2017" name="ACS Chem. Biol.">
        <title>N-Phenylacetylation and Nonribosomal Peptide Synthetases with Substrate Promiscuity for Biosynthesis of Heptapeptide Variants, JBIR-78 and JBIR-95.</title>
        <authorList>
            <person name="Takeda K."/>
            <person name="Kemmoku K."/>
            <person name="Satoh Y."/>
            <person name="Ogasawara Y."/>
            <person name="Shin-ya K."/>
            <person name="Dairi T."/>
        </authorList>
    </citation>
    <scope>NUCLEOTIDE SEQUENCE</scope>
    <source>
        <strain evidence="9">AK-AA56</strain>
    </source>
</reference>
<dbReference type="EMBL" id="LC217607">
    <property type="protein sequence ID" value="BAX89999.1"/>
    <property type="molecule type" value="Genomic_DNA"/>
</dbReference>
<dbReference type="Gene3D" id="3.40.50.980">
    <property type="match status" value="2"/>
</dbReference>
<dbReference type="FunFam" id="1.10.1200.10:FF:000016">
    <property type="entry name" value="Non-ribosomal peptide synthase"/>
    <property type="match status" value="1"/>
</dbReference>
<dbReference type="NCBIfam" id="TIGR01733">
    <property type="entry name" value="AA-adenyl-dom"/>
    <property type="match status" value="2"/>
</dbReference>
<dbReference type="SUPFAM" id="SSF47336">
    <property type="entry name" value="ACP-like"/>
    <property type="match status" value="2"/>
</dbReference>
<evidence type="ECO:0000256" key="4">
    <source>
        <dbReference type="ARBA" id="ARBA00022553"/>
    </source>
</evidence>
<dbReference type="GO" id="GO:0072330">
    <property type="term" value="P:monocarboxylic acid biosynthetic process"/>
    <property type="evidence" value="ECO:0007669"/>
    <property type="project" value="UniProtKB-ARBA"/>
</dbReference>